<proteinExistence type="predicted"/>
<evidence type="ECO:0000313" key="2">
    <source>
        <dbReference type="Proteomes" id="UP000694924"/>
    </source>
</evidence>
<dbReference type="PANTHER" id="PTHR39951">
    <property type="entry name" value="FI22632P1"/>
    <property type="match status" value="1"/>
</dbReference>
<reference evidence="3" key="1">
    <citation type="submission" date="2025-08" db="UniProtKB">
        <authorList>
            <consortium name="RefSeq"/>
        </authorList>
    </citation>
    <scope>IDENTIFICATION</scope>
    <source>
        <tissue evidence="3">Whole body</tissue>
    </source>
</reference>
<sequence length="99" mass="11098">MNLFIRTIILWTLLLIINNGNNKLLVHATSGLLINLLQNNIAGLPVIHQRTEWNFDPEVGKQRRIDYVETNGFRGEKAIAKLGMGIGYSGPWGTPTNKN</sequence>
<dbReference type="PANTHER" id="PTHR39951:SF2">
    <property type="entry name" value="IP05660P"/>
    <property type="match status" value="1"/>
</dbReference>
<keyword evidence="2" id="KW-1185">Reference proteome</keyword>
<keyword evidence="1" id="KW-0732">Signal</keyword>
<evidence type="ECO:0000256" key="1">
    <source>
        <dbReference type="SAM" id="SignalP"/>
    </source>
</evidence>
<organism evidence="2 3">
    <name type="scientific">Polistes dominula</name>
    <name type="common">European paper wasp</name>
    <name type="synonym">Vespa dominula</name>
    <dbReference type="NCBI Taxonomy" id="743375"/>
    <lineage>
        <taxon>Eukaryota</taxon>
        <taxon>Metazoa</taxon>
        <taxon>Ecdysozoa</taxon>
        <taxon>Arthropoda</taxon>
        <taxon>Hexapoda</taxon>
        <taxon>Insecta</taxon>
        <taxon>Pterygota</taxon>
        <taxon>Neoptera</taxon>
        <taxon>Endopterygota</taxon>
        <taxon>Hymenoptera</taxon>
        <taxon>Apocrita</taxon>
        <taxon>Aculeata</taxon>
        <taxon>Vespoidea</taxon>
        <taxon>Vespidae</taxon>
        <taxon>Polistinae</taxon>
        <taxon>Polistini</taxon>
        <taxon>Polistes</taxon>
    </lineage>
</organism>
<protein>
    <submittedName>
        <fullName evidence="3">Uncharacterized protein LOC107071764</fullName>
    </submittedName>
</protein>
<feature type="signal peptide" evidence="1">
    <location>
        <begin position="1"/>
        <end position="20"/>
    </location>
</feature>
<feature type="chain" id="PRO_5045665249" evidence="1">
    <location>
        <begin position="21"/>
        <end position="99"/>
    </location>
</feature>
<dbReference type="GeneID" id="107071764"/>
<dbReference type="RefSeq" id="XP_015186523.1">
    <property type="nucleotide sequence ID" value="XM_015331037.1"/>
</dbReference>
<accession>A0ABM1J236</accession>
<gene>
    <name evidence="3" type="primary">LOC107071764</name>
</gene>
<dbReference type="Proteomes" id="UP000694924">
    <property type="component" value="Unplaced"/>
</dbReference>
<name>A0ABM1J236_POLDO</name>
<evidence type="ECO:0000313" key="3">
    <source>
        <dbReference type="RefSeq" id="XP_015186523.1"/>
    </source>
</evidence>